<evidence type="ECO:0000256" key="2">
    <source>
        <dbReference type="ARBA" id="ARBA00023315"/>
    </source>
</evidence>
<dbReference type="Proteomes" id="UP000512286">
    <property type="component" value="Chromosome"/>
</dbReference>
<dbReference type="SUPFAM" id="SSF55729">
    <property type="entry name" value="Acyl-CoA N-acyltransferases (Nat)"/>
    <property type="match status" value="1"/>
</dbReference>
<dbReference type="GO" id="GO:0005737">
    <property type="term" value="C:cytoplasm"/>
    <property type="evidence" value="ECO:0007669"/>
    <property type="project" value="TreeGrafter"/>
</dbReference>
<dbReference type="AlphaFoldDB" id="A0A7D6ZQL7"/>
<evidence type="ECO:0000256" key="1">
    <source>
        <dbReference type="ARBA" id="ARBA00022679"/>
    </source>
</evidence>
<protein>
    <submittedName>
        <fullName evidence="5">GNAT family N-acetyltransferase</fullName>
    </submittedName>
</protein>
<dbReference type="GO" id="GO:0008999">
    <property type="term" value="F:protein-N-terminal-alanine acetyltransferase activity"/>
    <property type="evidence" value="ECO:0007669"/>
    <property type="project" value="TreeGrafter"/>
</dbReference>
<dbReference type="InterPro" id="IPR000182">
    <property type="entry name" value="GNAT_dom"/>
</dbReference>
<dbReference type="KEGG" id="cint:HZF06_00780"/>
<reference evidence="5 6" key="1">
    <citation type="submission" date="2020-07" db="EMBL/GenBank/DDBJ databases">
        <title>Electron transfer.</title>
        <authorList>
            <person name="Huang L."/>
            <person name="Liu X."/>
            <person name="Zhou S."/>
        </authorList>
    </citation>
    <scope>NUCLEOTIDE SEQUENCE [LARGE SCALE GENOMIC DNA]</scope>
    <source>
        <strain evidence="5 6">Lx1</strain>
    </source>
</reference>
<sequence>MASKFGVSIEPIGKSDFEYSIKDYLKLNIGKINVINLDRENKSCSLRLKFFKSEKKELLRDSLINIASYFFEKEKFYKINLYVSEDMPINSLLLVGFELEGVLSDSLIVSGAHKSELIFGLNMYDYRIKNRKPSVIELKGSNIEVKNLTPDNAQEMLDYYIRNFNHLKEFEPQKDRSFYTYEVQYSILMESYKQLIDGTGIDLGIFKDNKIIGKIRISNIVYGVFRNAFIGYSIDENEQGKGYMKEAVKLVLKYAFSELELHRIEATAMVENTKSQRVLRSCGFKELGISEKYLFINGEWKDHVVFYNVNSEYSC</sequence>
<dbReference type="InterPro" id="IPR016181">
    <property type="entry name" value="Acyl_CoA_acyltransferase"/>
</dbReference>
<dbReference type="PANTHER" id="PTHR43792:SF8">
    <property type="entry name" value="[RIBOSOMAL PROTEIN US5]-ALANINE N-ACETYLTRANSFERASE"/>
    <property type="match status" value="1"/>
</dbReference>
<dbReference type="EMBL" id="CP059378">
    <property type="protein sequence ID" value="QLY80163.1"/>
    <property type="molecule type" value="Genomic_DNA"/>
</dbReference>
<accession>A0A7D6ZQL7</accession>
<dbReference type="InterPro" id="IPR051531">
    <property type="entry name" value="N-acetyltransferase"/>
</dbReference>
<dbReference type="Pfam" id="PF13302">
    <property type="entry name" value="Acetyltransf_3"/>
    <property type="match status" value="1"/>
</dbReference>
<evidence type="ECO:0000259" key="4">
    <source>
        <dbReference type="PROSITE" id="PS51186"/>
    </source>
</evidence>
<dbReference type="PROSITE" id="PS51186">
    <property type="entry name" value="GNAT"/>
    <property type="match status" value="1"/>
</dbReference>
<gene>
    <name evidence="5" type="ORF">HZF06_00780</name>
</gene>
<evidence type="ECO:0000313" key="5">
    <source>
        <dbReference type="EMBL" id="QLY80163.1"/>
    </source>
</evidence>
<dbReference type="Gene3D" id="3.40.630.30">
    <property type="match status" value="2"/>
</dbReference>
<proteinExistence type="inferred from homology"/>
<comment type="similarity">
    <text evidence="3">Belongs to the acetyltransferase family. RimJ subfamily.</text>
</comment>
<evidence type="ECO:0000256" key="3">
    <source>
        <dbReference type="ARBA" id="ARBA00038502"/>
    </source>
</evidence>
<organism evidence="5 6">
    <name type="scientific">Clostridium intestinale</name>
    <dbReference type="NCBI Taxonomy" id="36845"/>
    <lineage>
        <taxon>Bacteria</taxon>
        <taxon>Bacillati</taxon>
        <taxon>Bacillota</taxon>
        <taxon>Clostridia</taxon>
        <taxon>Eubacteriales</taxon>
        <taxon>Clostridiaceae</taxon>
        <taxon>Clostridium</taxon>
    </lineage>
</organism>
<feature type="domain" description="N-acetyltransferase" evidence="4">
    <location>
        <begin position="143"/>
        <end position="305"/>
    </location>
</feature>
<dbReference type="PANTHER" id="PTHR43792">
    <property type="entry name" value="GNAT FAMILY, PUTATIVE (AFU_ORTHOLOGUE AFUA_3G00765)-RELATED-RELATED"/>
    <property type="match status" value="1"/>
</dbReference>
<dbReference type="RefSeq" id="WP_181602065.1">
    <property type="nucleotide sequence ID" value="NZ_CP059378.1"/>
</dbReference>
<keyword evidence="1 5" id="KW-0808">Transferase</keyword>
<keyword evidence="2" id="KW-0012">Acyltransferase</keyword>
<evidence type="ECO:0000313" key="6">
    <source>
        <dbReference type="Proteomes" id="UP000512286"/>
    </source>
</evidence>
<name>A0A7D6ZQL7_9CLOT</name>